<keyword evidence="2" id="KW-1185">Reference proteome</keyword>
<reference evidence="1" key="1">
    <citation type="submission" date="2021-04" db="EMBL/GenBank/DDBJ databases">
        <authorList>
            <person name="Chebbi M.A.C M."/>
        </authorList>
    </citation>
    <scope>NUCLEOTIDE SEQUENCE</scope>
</reference>
<evidence type="ECO:0000313" key="2">
    <source>
        <dbReference type="Proteomes" id="UP000786811"/>
    </source>
</evidence>
<proteinExistence type="predicted"/>
<dbReference type="AlphaFoldDB" id="A0A8J2HNZ5"/>
<sequence length="212" mass="24527">FKLSTQTIRGYFPNVSGLTFINENNQKCGLSIVNDKFELLPGVSKYEVHSCNILKEHNVNDIKRKRITEIMRVIEGKSSDKSASVENQEYEVPAKKVKKIIFVGWRHKANPQDNRYVQMKGFLGGIKQIEVNNGKEYTFEEIKEMSIAAMTNEFSENTLKNSSIKLATNNEEEFEDFTNLNGKKCKFWEFINQKLKMKNSQLRLFLLSLIIS</sequence>
<protein>
    <submittedName>
        <fullName evidence="1">Uncharacterized protein</fullName>
    </submittedName>
</protein>
<feature type="non-terminal residue" evidence="1">
    <location>
        <position position="212"/>
    </location>
</feature>
<dbReference type="EMBL" id="CAJNRD030001123">
    <property type="protein sequence ID" value="CAG5103253.1"/>
    <property type="molecule type" value="Genomic_DNA"/>
</dbReference>
<gene>
    <name evidence="1" type="ORF">HICCMSTLAB_LOCUS11417</name>
</gene>
<dbReference type="OrthoDB" id="7700243at2759"/>
<dbReference type="Proteomes" id="UP000786811">
    <property type="component" value="Unassembled WGS sequence"/>
</dbReference>
<evidence type="ECO:0000313" key="1">
    <source>
        <dbReference type="EMBL" id="CAG5103253.1"/>
    </source>
</evidence>
<name>A0A8J2HNZ5_COTCN</name>
<comment type="caution">
    <text evidence="1">The sequence shown here is derived from an EMBL/GenBank/DDBJ whole genome shotgun (WGS) entry which is preliminary data.</text>
</comment>
<organism evidence="1 2">
    <name type="scientific">Cotesia congregata</name>
    <name type="common">Parasitoid wasp</name>
    <name type="synonym">Apanteles congregatus</name>
    <dbReference type="NCBI Taxonomy" id="51543"/>
    <lineage>
        <taxon>Eukaryota</taxon>
        <taxon>Metazoa</taxon>
        <taxon>Ecdysozoa</taxon>
        <taxon>Arthropoda</taxon>
        <taxon>Hexapoda</taxon>
        <taxon>Insecta</taxon>
        <taxon>Pterygota</taxon>
        <taxon>Neoptera</taxon>
        <taxon>Endopterygota</taxon>
        <taxon>Hymenoptera</taxon>
        <taxon>Apocrita</taxon>
        <taxon>Ichneumonoidea</taxon>
        <taxon>Braconidae</taxon>
        <taxon>Microgastrinae</taxon>
        <taxon>Cotesia</taxon>
    </lineage>
</organism>
<accession>A0A8J2HNZ5</accession>